<accession>A0A518G6K9</accession>
<dbReference type="AlphaFoldDB" id="A0A518G6K9"/>
<proteinExistence type="predicted"/>
<sequence>MNSTSVLRVGLCVVALSIRVLGQEAPKNELEELRPTYGFPSVAVVMLDNNDVLQILLPSATVPVPNGPTIAVEEEYVVVEDNIQVRKTRTVHRAAEFMPDKFRMVRTQLTRDEIKLRDHSGEVLTLDEISNTIRKATYVVLVQAGSIDPFRQPFFREGVLVISPQDLDPNCWYLPEVTGLARKWVRTEPMPIPAVAQMADDGTNLKVLFLKSNMSTETRQRTITLSSGETATAEYVVQVPYYEEVSELVPIEDCVFSTADGKSVDRAKTIEQFAKPSRVLWESTITEYLGSVLNPDVILVNRKSTDSADKK</sequence>
<protein>
    <submittedName>
        <fullName evidence="1">Uncharacterized protein</fullName>
    </submittedName>
</protein>
<dbReference type="Proteomes" id="UP000318017">
    <property type="component" value="Chromosome"/>
</dbReference>
<evidence type="ECO:0000313" key="2">
    <source>
        <dbReference type="Proteomes" id="UP000318017"/>
    </source>
</evidence>
<dbReference type="EMBL" id="CP036298">
    <property type="protein sequence ID" value="QDV24227.1"/>
    <property type="molecule type" value="Genomic_DNA"/>
</dbReference>
<dbReference type="KEGG" id="ahel:Q31a_25420"/>
<keyword evidence="2" id="KW-1185">Reference proteome</keyword>
<reference evidence="1 2" key="1">
    <citation type="submission" date="2019-02" db="EMBL/GenBank/DDBJ databases">
        <title>Deep-cultivation of Planctomycetes and their phenomic and genomic characterization uncovers novel biology.</title>
        <authorList>
            <person name="Wiegand S."/>
            <person name="Jogler M."/>
            <person name="Boedeker C."/>
            <person name="Pinto D."/>
            <person name="Vollmers J."/>
            <person name="Rivas-Marin E."/>
            <person name="Kohn T."/>
            <person name="Peeters S.H."/>
            <person name="Heuer A."/>
            <person name="Rast P."/>
            <person name="Oberbeckmann S."/>
            <person name="Bunk B."/>
            <person name="Jeske O."/>
            <person name="Meyerdierks A."/>
            <person name="Storesund J.E."/>
            <person name="Kallscheuer N."/>
            <person name="Luecker S."/>
            <person name="Lage O.M."/>
            <person name="Pohl T."/>
            <person name="Merkel B.J."/>
            <person name="Hornburger P."/>
            <person name="Mueller R.-W."/>
            <person name="Bruemmer F."/>
            <person name="Labrenz M."/>
            <person name="Spormann A.M."/>
            <person name="Op den Camp H."/>
            <person name="Overmann J."/>
            <person name="Amann R."/>
            <person name="Jetten M.S.M."/>
            <person name="Mascher T."/>
            <person name="Medema M.H."/>
            <person name="Devos D.P."/>
            <person name="Kaster A.-K."/>
            <person name="Ovreas L."/>
            <person name="Rohde M."/>
            <person name="Galperin M.Y."/>
            <person name="Jogler C."/>
        </authorList>
    </citation>
    <scope>NUCLEOTIDE SEQUENCE [LARGE SCALE GENOMIC DNA]</scope>
    <source>
        <strain evidence="1 2">Q31a</strain>
    </source>
</reference>
<organism evidence="1 2">
    <name type="scientific">Aureliella helgolandensis</name>
    <dbReference type="NCBI Taxonomy" id="2527968"/>
    <lineage>
        <taxon>Bacteria</taxon>
        <taxon>Pseudomonadati</taxon>
        <taxon>Planctomycetota</taxon>
        <taxon>Planctomycetia</taxon>
        <taxon>Pirellulales</taxon>
        <taxon>Pirellulaceae</taxon>
        <taxon>Aureliella</taxon>
    </lineage>
</organism>
<name>A0A518G6K9_9BACT</name>
<dbReference type="RefSeq" id="WP_145077710.1">
    <property type="nucleotide sequence ID" value="NZ_CP036298.1"/>
</dbReference>
<evidence type="ECO:0000313" key="1">
    <source>
        <dbReference type="EMBL" id="QDV24227.1"/>
    </source>
</evidence>
<gene>
    <name evidence="1" type="ORF">Q31a_25420</name>
</gene>